<dbReference type="PANTHER" id="PTHR30273:SF2">
    <property type="entry name" value="PROTEIN FECR"/>
    <property type="match status" value="1"/>
</dbReference>
<dbReference type="Gene3D" id="3.55.50.30">
    <property type="match status" value="1"/>
</dbReference>
<dbReference type="PANTHER" id="PTHR30273">
    <property type="entry name" value="PERIPLASMIC SIGNAL SENSOR AND SIGMA FACTOR ACTIVATOR FECR-RELATED"/>
    <property type="match status" value="1"/>
</dbReference>
<dbReference type="Pfam" id="PF16344">
    <property type="entry name" value="FecR_C"/>
    <property type="match status" value="1"/>
</dbReference>
<evidence type="ECO:0000259" key="3">
    <source>
        <dbReference type="Pfam" id="PF16344"/>
    </source>
</evidence>
<feature type="domain" description="FecR protein" evidence="2">
    <location>
        <begin position="201"/>
        <end position="294"/>
    </location>
</feature>
<dbReference type="Pfam" id="PF04773">
    <property type="entry name" value="FecR"/>
    <property type="match status" value="1"/>
</dbReference>
<dbReference type="Proteomes" id="UP000192277">
    <property type="component" value="Unassembled WGS sequence"/>
</dbReference>
<evidence type="ECO:0008006" key="6">
    <source>
        <dbReference type="Google" id="ProtNLM"/>
    </source>
</evidence>
<sequence>MTNERFIELFDKSRDGLLSESEAIEWNEWIGQSEHNREMIERLQNEEYVKRTVQLLTKARQEDWLDILEKHPELKPEGLEVKHLSNGRLVRLWIAAAVAIMIGVFVTYLFLENKTSEPKLTNTNRKLIQDIRPPDTTKARITLANGQVVALDTMSNGVFALQGRVNVVKTSDGEISYKGAGGNGGSGEVAYNTLTNPRGSKIVSINLSDGTRIWLNSESTLRYPVVFNGNERHVELIGEAYFEVAPSFIKSGKKRPFFVTANDVTVEVLGTHYNVSNYPDESTTKVTLLEGSVKVSTKNKEHSVILKPGEQTSVSHTSQLSQTIPVQTADLDLAMAWKNGTFYFNGESLEAIMKQLARYYNVDIEYEGNPPGKKFGGMISRNKNLGEVLSVLELSGVHFRIEGPKIIVLE</sequence>
<organism evidence="4 5">
    <name type="scientific">Niastella koreensis</name>
    <dbReference type="NCBI Taxonomy" id="354356"/>
    <lineage>
        <taxon>Bacteria</taxon>
        <taxon>Pseudomonadati</taxon>
        <taxon>Bacteroidota</taxon>
        <taxon>Chitinophagia</taxon>
        <taxon>Chitinophagales</taxon>
        <taxon>Chitinophagaceae</taxon>
        <taxon>Niastella</taxon>
    </lineage>
</organism>
<feature type="domain" description="Protein FecR C-terminal" evidence="3">
    <location>
        <begin position="342"/>
        <end position="408"/>
    </location>
</feature>
<protein>
    <recommendedName>
        <fullName evidence="6">Anti-FecI sigma factor, FecR</fullName>
    </recommendedName>
</protein>
<name>A0ABX3NQL0_9BACT</name>
<gene>
    <name evidence="4" type="ORF">A4D02_13750</name>
</gene>
<evidence type="ECO:0000313" key="4">
    <source>
        <dbReference type="EMBL" id="OQP42623.1"/>
    </source>
</evidence>
<dbReference type="InterPro" id="IPR012373">
    <property type="entry name" value="Ferrdict_sens_TM"/>
</dbReference>
<dbReference type="InterPro" id="IPR006860">
    <property type="entry name" value="FecR"/>
</dbReference>
<evidence type="ECO:0000313" key="5">
    <source>
        <dbReference type="Proteomes" id="UP000192277"/>
    </source>
</evidence>
<dbReference type="InterPro" id="IPR032508">
    <property type="entry name" value="FecR_C"/>
</dbReference>
<evidence type="ECO:0000259" key="2">
    <source>
        <dbReference type="Pfam" id="PF04773"/>
    </source>
</evidence>
<proteinExistence type="predicted"/>
<dbReference type="RefSeq" id="WP_014220928.1">
    <property type="nucleotide sequence ID" value="NZ_LWBO01000044.1"/>
</dbReference>
<keyword evidence="1" id="KW-0812">Transmembrane</keyword>
<feature type="transmembrane region" description="Helical" evidence="1">
    <location>
        <begin position="92"/>
        <end position="111"/>
    </location>
</feature>
<accession>A0ABX3NQL0</accession>
<dbReference type="Gene3D" id="2.60.120.1440">
    <property type="match status" value="1"/>
</dbReference>
<keyword evidence="1" id="KW-0472">Membrane</keyword>
<evidence type="ECO:0000256" key="1">
    <source>
        <dbReference type="SAM" id="Phobius"/>
    </source>
</evidence>
<dbReference type="EMBL" id="LWBO01000044">
    <property type="protein sequence ID" value="OQP42623.1"/>
    <property type="molecule type" value="Genomic_DNA"/>
</dbReference>
<comment type="caution">
    <text evidence="4">The sequence shown here is derived from an EMBL/GenBank/DDBJ whole genome shotgun (WGS) entry which is preliminary data.</text>
</comment>
<reference evidence="4 5" key="1">
    <citation type="submission" date="2016-04" db="EMBL/GenBank/DDBJ databases">
        <authorList>
            <person name="Chen L."/>
            <person name="Zhuang W."/>
            <person name="Wang G."/>
        </authorList>
    </citation>
    <scope>NUCLEOTIDE SEQUENCE [LARGE SCALE GENOMIC DNA]</scope>
    <source>
        <strain evidence="5">GR20</strain>
    </source>
</reference>
<keyword evidence="5" id="KW-1185">Reference proteome</keyword>
<keyword evidence="1" id="KW-1133">Transmembrane helix</keyword>